<protein>
    <submittedName>
        <fullName evidence="1">Uncharacterized protein</fullName>
    </submittedName>
</protein>
<dbReference type="GeneID" id="65537676"/>
<keyword evidence="2" id="KW-1185">Reference proteome</keyword>
<organism evidence="1 2">
    <name type="scientific">Muribaculum intestinale</name>
    <dbReference type="NCBI Taxonomy" id="1796646"/>
    <lineage>
        <taxon>Bacteria</taxon>
        <taxon>Pseudomonadati</taxon>
        <taxon>Bacteroidota</taxon>
        <taxon>Bacteroidia</taxon>
        <taxon>Bacteroidales</taxon>
        <taxon>Muribaculaceae</taxon>
        <taxon>Muribaculum</taxon>
    </lineage>
</organism>
<reference evidence="2" key="1">
    <citation type="submission" date="2016-04" db="EMBL/GenBank/DDBJ databases">
        <title>Complete Genome Sequences of Twelve Strains of a Stable Defined Moderately Diverse Mouse Microbiota 2 (sDMDMm2).</title>
        <authorList>
            <person name="Uchimura Y."/>
            <person name="Wyss M."/>
            <person name="Brugiroux S."/>
            <person name="Limenitakis J.P."/>
            <person name="Stecher B."/>
            <person name="McCoy K.D."/>
            <person name="Macpherson A.J."/>
        </authorList>
    </citation>
    <scope>NUCLEOTIDE SEQUENCE [LARGE SCALE GENOMIC DNA]</scope>
    <source>
        <strain evidence="2">YL27</strain>
    </source>
</reference>
<dbReference type="Proteomes" id="UP000186351">
    <property type="component" value="Chromosome"/>
</dbReference>
<sequence length="299" mass="34586">MKKYLILLFLTLLSCNNPKKVWDFSLGESMVDIESTLKNKDYSYQNNDGKIELESSITYLGIKWDGVSFNFENNFLSSISFRMFKGEKLTREQKKYIVDELDKIYGDHVVDNSAKAEYGTVAWKWEKDNINVLFTTIFKSQWASLIIFDDTYNNSANSCESKTNANFDPKKIWIFEMGQPVKDALDSIRNNKLTFTETQYLYRIDSQIEFLGVNWNTVRIGKDKILDAIFFDNDAQNMLSYSEKQALISKLDELYGAHDSDSSVAGGDYTWYHWYKGGVKVTYAPMEQIGETLEFSPSK</sequence>
<evidence type="ECO:0000313" key="2">
    <source>
        <dbReference type="Proteomes" id="UP000186351"/>
    </source>
</evidence>
<dbReference type="RefSeq" id="WP_068961721.1">
    <property type="nucleotide sequence ID" value="NZ_CAJTAP010000021.1"/>
</dbReference>
<dbReference type="PROSITE" id="PS51257">
    <property type="entry name" value="PROKAR_LIPOPROTEIN"/>
    <property type="match status" value="1"/>
</dbReference>
<gene>
    <name evidence="1" type="ORF">A4V02_12405</name>
</gene>
<name>A0A1B1SC90_9BACT</name>
<accession>A0A1Z2XG97</accession>
<evidence type="ECO:0000313" key="1">
    <source>
        <dbReference type="EMBL" id="ANU64442.1"/>
    </source>
</evidence>
<dbReference type="KEGG" id="pary:A4V02_12405"/>
<dbReference type="EMBL" id="CP015402">
    <property type="protein sequence ID" value="ANU64442.1"/>
    <property type="molecule type" value="Genomic_DNA"/>
</dbReference>
<dbReference type="AlphaFoldDB" id="A0A1B1SC90"/>
<accession>A0A1B1SC90</accession>
<dbReference type="STRING" id="1796646.A4V02_12405"/>
<proteinExistence type="predicted"/>